<dbReference type="RefSeq" id="WP_379508875.1">
    <property type="nucleotide sequence ID" value="NZ_JBHRTQ010000004.1"/>
</dbReference>
<evidence type="ECO:0000313" key="3">
    <source>
        <dbReference type="EMBL" id="MFC3173492.1"/>
    </source>
</evidence>
<feature type="chain" id="PRO_5045926757" evidence="2">
    <location>
        <begin position="41"/>
        <end position="516"/>
    </location>
</feature>
<organism evidence="3 4">
    <name type="scientific">Novosphingobium bradum</name>
    <dbReference type="NCBI Taxonomy" id="1737444"/>
    <lineage>
        <taxon>Bacteria</taxon>
        <taxon>Pseudomonadati</taxon>
        <taxon>Pseudomonadota</taxon>
        <taxon>Alphaproteobacteria</taxon>
        <taxon>Sphingomonadales</taxon>
        <taxon>Sphingomonadaceae</taxon>
        <taxon>Novosphingobium</taxon>
    </lineage>
</organism>
<proteinExistence type="predicted"/>
<evidence type="ECO:0000256" key="1">
    <source>
        <dbReference type="SAM" id="MobiDB-lite"/>
    </source>
</evidence>
<feature type="region of interest" description="Disordered" evidence="1">
    <location>
        <begin position="54"/>
        <end position="104"/>
    </location>
</feature>
<accession>A0ABV7IND7</accession>
<dbReference type="Pfam" id="PF10082">
    <property type="entry name" value="BBP2_2"/>
    <property type="match status" value="1"/>
</dbReference>
<sequence>MSRHRAARPAARRAGLAAPQGLLGLALAAAPALASPALQAQPVPAQPVRPWAVRSSGMPATADPHAQSPAHPTPTDRATANQTTAVQPPIAQSAPRDPFTAAPTGALMRDDVAGARQIPGYTPPGVDLGSFHLSPSLTLRAEASSNVFNRSAQGRGDISATLAPALLATGPVGPARLMVDARAVLSRYARLTGYDADTWALAARGAMPVGRGLLVALNAATARRLEPPYEAAGANAANGGVVLVDQVEAGVEARAELGRTRLTASADLARAHYLPVVQAGAAPLAQAFRDDRAITATLRVDRSLGGGRVLFAQGTWRAIRSLHPAAAPAPAPDRTARAGEAVVGLKGEASRLIMVELAAGYQWRAYRSPALRDYRALAWRARAEWYATPLVTFVLASRRDVVNSPLPAAAGVEVDQLSFKALYEARRNLNLILSGSHAVERYRDLGTAGVGGGAGVGAGSAPAIRSDTVGLEAQYAANRHLMLGLSARVRDRRSASSFLPRQGHAVEGGLWLRFSM</sequence>
<protein>
    <submittedName>
        <fullName evidence="3">Outer membrane beta-barrel protein</fullName>
    </submittedName>
</protein>
<dbReference type="Proteomes" id="UP001595604">
    <property type="component" value="Unassembled WGS sequence"/>
</dbReference>
<feature type="compositionally biased region" description="Polar residues" evidence="1">
    <location>
        <begin position="76"/>
        <end position="86"/>
    </location>
</feature>
<dbReference type="EMBL" id="JBHRTQ010000004">
    <property type="protein sequence ID" value="MFC3173492.1"/>
    <property type="molecule type" value="Genomic_DNA"/>
</dbReference>
<dbReference type="InterPro" id="IPR018759">
    <property type="entry name" value="BBP2_2"/>
</dbReference>
<keyword evidence="4" id="KW-1185">Reference proteome</keyword>
<reference evidence="4" key="1">
    <citation type="journal article" date="2019" name="Int. J. Syst. Evol. Microbiol.">
        <title>The Global Catalogue of Microorganisms (GCM) 10K type strain sequencing project: providing services to taxonomists for standard genome sequencing and annotation.</title>
        <authorList>
            <consortium name="The Broad Institute Genomics Platform"/>
            <consortium name="The Broad Institute Genome Sequencing Center for Infectious Disease"/>
            <person name="Wu L."/>
            <person name="Ma J."/>
        </authorList>
    </citation>
    <scope>NUCLEOTIDE SEQUENCE [LARGE SCALE GENOMIC DNA]</scope>
    <source>
        <strain evidence="4">KCTC 42984</strain>
    </source>
</reference>
<keyword evidence="2" id="KW-0732">Signal</keyword>
<comment type="caution">
    <text evidence="3">The sequence shown here is derived from an EMBL/GenBank/DDBJ whole genome shotgun (WGS) entry which is preliminary data.</text>
</comment>
<evidence type="ECO:0000256" key="2">
    <source>
        <dbReference type="SAM" id="SignalP"/>
    </source>
</evidence>
<gene>
    <name evidence="3" type="ORF">ACFOD9_04430</name>
</gene>
<feature type="signal peptide" evidence="2">
    <location>
        <begin position="1"/>
        <end position="40"/>
    </location>
</feature>
<name>A0ABV7IND7_9SPHN</name>
<evidence type="ECO:0000313" key="4">
    <source>
        <dbReference type="Proteomes" id="UP001595604"/>
    </source>
</evidence>